<feature type="domain" description="Pirin N-terminal" evidence="4">
    <location>
        <begin position="29"/>
        <end position="124"/>
    </location>
</feature>
<dbReference type="InterPro" id="IPR008778">
    <property type="entry name" value="Pirin_C_dom"/>
</dbReference>
<dbReference type="PANTHER" id="PTHR13903">
    <property type="entry name" value="PIRIN-RELATED"/>
    <property type="match status" value="1"/>
</dbReference>
<dbReference type="GO" id="GO:0046872">
    <property type="term" value="F:metal ion binding"/>
    <property type="evidence" value="ECO:0007669"/>
    <property type="project" value="UniProtKB-KW"/>
</dbReference>
<sequence length="297" mass="32795">MKKKTSFSTRGQRADIGELIIYRLLANRYSDAVGPFVFLDHIIPKVRSSAGNSGTGAHPHRGIATLSYIMEGEDEHFDSAGNYAKVYSGGIQWMKAGNGIIHDETLNTDSQNGGDRTHAFQFWINLPEANKAEKPEYLAIQSGEVPQKALPGGHGSIKVIVGNYEELHSRIPTYLQEFLYHIELGPTGDFTLSFDQDIEVAAVLPTGTMRLNGVEYKAGEFVEFDRNAGEIILENTAGENADVLLFGGERYREPIVAEGPFVMNSAAGIAEAYRDYYAGKYGRIRRPESGDPEKRSR</sequence>
<dbReference type="InterPro" id="IPR003829">
    <property type="entry name" value="Pirin_N_dom"/>
</dbReference>
<gene>
    <name evidence="6" type="ORF">NU09_1911</name>
</gene>
<proteinExistence type="inferred from homology"/>
<feature type="domain" description="Pirin C-terminal" evidence="5">
    <location>
        <begin position="180"/>
        <end position="281"/>
    </location>
</feature>
<dbReference type="SUPFAM" id="SSF51182">
    <property type="entry name" value="RmlC-like cupins"/>
    <property type="match status" value="1"/>
</dbReference>
<dbReference type="Pfam" id="PF05726">
    <property type="entry name" value="Pirin_C"/>
    <property type="match status" value="1"/>
</dbReference>
<organism evidence="6 7">
    <name type="scientific">Flavobacterium beibuense</name>
    <dbReference type="NCBI Taxonomy" id="657326"/>
    <lineage>
        <taxon>Bacteria</taxon>
        <taxon>Pseudomonadati</taxon>
        <taxon>Bacteroidota</taxon>
        <taxon>Flavobacteriia</taxon>
        <taxon>Flavobacteriales</taxon>
        <taxon>Flavobacteriaceae</taxon>
        <taxon>Flavobacterium</taxon>
    </lineage>
</organism>
<feature type="binding site" evidence="2">
    <location>
        <position position="60"/>
    </location>
    <ligand>
        <name>Fe cation</name>
        <dbReference type="ChEBI" id="CHEBI:24875"/>
    </ligand>
</feature>
<dbReference type="CDD" id="cd02247">
    <property type="entry name" value="cupin_pirin_C"/>
    <property type="match status" value="1"/>
</dbReference>
<dbReference type="RefSeq" id="WP_129751042.1">
    <property type="nucleotide sequence ID" value="NZ_JUIW01000006.1"/>
</dbReference>
<dbReference type="PIRSF" id="PIRSF006232">
    <property type="entry name" value="Pirin"/>
    <property type="match status" value="1"/>
</dbReference>
<protein>
    <submittedName>
        <fullName evidence="6">Pirin-related protein</fullName>
    </submittedName>
</protein>
<dbReference type="Gene3D" id="2.60.120.10">
    <property type="entry name" value="Jelly Rolls"/>
    <property type="match status" value="2"/>
</dbReference>
<evidence type="ECO:0000313" key="7">
    <source>
        <dbReference type="Proteomes" id="UP000289775"/>
    </source>
</evidence>
<dbReference type="Proteomes" id="UP000289775">
    <property type="component" value="Unassembled WGS sequence"/>
</dbReference>
<keyword evidence="2" id="KW-0479">Metal-binding</keyword>
<dbReference type="EMBL" id="JUIW01000006">
    <property type="protein sequence ID" value="RYJ42812.1"/>
    <property type="molecule type" value="Genomic_DNA"/>
</dbReference>
<keyword evidence="2" id="KW-0408">Iron</keyword>
<evidence type="ECO:0000256" key="3">
    <source>
        <dbReference type="RuleBase" id="RU003457"/>
    </source>
</evidence>
<comment type="cofactor">
    <cofactor evidence="2">
        <name>Fe cation</name>
        <dbReference type="ChEBI" id="CHEBI:24875"/>
    </cofactor>
    <text evidence="2">Binds 1 Fe cation per subunit.</text>
</comment>
<evidence type="ECO:0000313" key="6">
    <source>
        <dbReference type="EMBL" id="RYJ42812.1"/>
    </source>
</evidence>
<comment type="caution">
    <text evidence="6">The sequence shown here is derived from an EMBL/GenBank/DDBJ whole genome shotgun (WGS) entry which is preliminary data.</text>
</comment>
<name>A0A444WAI0_9FLAO</name>
<dbReference type="Pfam" id="PF02678">
    <property type="entry name" value="Pirin"/>
    <property type="match status" value="1"/>
</dbReference>
<feature type="binding site" evidence="2">
    <location>
        <position position="104"/>
    </location>
    <ligand>
        <name>Fe cation</name>
        <dbReference type="ChEBI" id="CHEBI:24875"/>
    </ligand>
</feature>
<reference evidence="6 7" key="1">
    <citation type="submission" date="2014-12" db="EMBL/GenBank/DDBJ databases">
        <title>Genome sequence of Flavobacterium beibuense RSKm HC5.</title>
        <authorList>
            <person name="Kim J.F."/>
            <person name="Song J.Y."/>
            <person name="Kwak M.-J."/>
            <person name="Lee S.-W."/>
        </authorList>
    </citation>
    <scope>NUCLEOTIDE SEQUENCE [LARGE SCALE GENOMIC DNA]</scope>
    <source>
        <strain evidence="6 7">RSKm HC5</strain>
    </source>
</reference>
<dbReference type="CDD" id="cd02909">
    <property type="entry name" value="cupin_pirin_N"/>
    <property type="match status" value="1"/>
</dbReference>
<evidence type="ECO:0000259" key="5">
    <source>
        <dbReference type="Pfam" id="PF05726"/>
    </source>
</evidence>
<dbReference type="InterPro" id="IPR014710">
    <property type="entry name" value="RmlC-like_jellyroll"/>
</dbReference>
<feature type="binding site" evidence="2">
    <location>
        <position position="58"/>
    </location>
    <ligand>
        <name>Fe cation</name>
        <dbReference type="ChEBI" id="CHEBI:24875"/>
    </ligand>
</feature>
<dbReference type="InterPro" id="IPR012093">
    <property type="entry name" value="Pirin"/>
</dbReference>
<evidence type="ECO:0000256" key="2">
    <source>
        <dbReference type="PIRSR" id="PIRSR006232-1"/>
    </source>
</evidence>
<dbReference type="AlphaFoldDB" id="A0A444WAI0"/>
<keyword evidence="7" id="KW-1185">Reference proteome</keyword>
<evidence type="ECO:0000256" key="1">
    <source>
        <dbReference type="ARBA" id="ARBA00008416"/>
    </source>
</evidence>
<dbReference type="PANTHER" id="PTHR13903:SF8">
    <property type="entry name" value="PIRIN"/>
    <property type="match status" value="1"/>
</dbReference>
<accession>A0A444WAI0</accession>
<dbReference type="OrthoDB" id="321327at2"/>
<feature type="binding site" evidence="2">
    <location>
        <position position="102"/>
    </location>
    <ligand>
        <name>Fe cation</name>
        <dbReference type="ChEBI" id="CHEBI:24875"/>
    </ligand>
</feature>
<comment type="similarity">
    <text evidence="1 3">Belongs to the pirin family.</text>
</comment>
<dbReference type="InterPro" id="IPR011051">
    <property type="entry name" value="RmlC_Cupin_sf"/>
</dbReference>
<evidence type="ECO:0000259" key="4">
    <source>
        <dbReference type="Pfam" id="PF02678"/>
    </source>
</evidence>